<evidence type="ECO:0000313" key="7">
    <source>
        <dbReference type="RefSeq" id="XP_034237386.1"/>
    </source>
</evidence>
<feature type="compositionally biased region" description="Low complexity" evidence="2">
    <location>
        <begin position="264"/>
        <end position="287"/>
    </location>
</feature>
<dbReference type="InterPro" id="IPR032474">
    <property type="entry name" value="Argonaute_N"/>
</dbReference>
<dbReference type="SUPFAM" id="SSF101690">
    <property type="entry name" value="PAZ domain"/>
    <property type="match status" value="1"/>
</dbReference>
<dbReference type="Pfam" id="PF16488">
    <property type="entry name" value="ArgoL2"/>
    <property type="match status" value="1"/>
</dbReference>
<dbReference type="GO" id="GO:0003723">
    <property type="term" value="F:RNA binding"/>
    <property type="evidence" value="ECO:0007669"/>
    <property type="project" value="InterPro"/>
</dbReference>
<dbReference type="PROSITE" id="PS50821">
    <property type="entry name" value="PAZ"/>
    <property type="match status" value="1"/>
</dbReference>
<gene>
    <name evidence="6 7" type="primary">LOC117642879</name>
</gene>
<dbReference type="SMART" id="SM00949">
    <property type="entry name" value="PAZ"/>
    <property type="match status" value="1"/>
</dbReference>
<dbReference type="Gene3D" id="2.170.260.10">
    <property type="entry name" value="paz domain"/>
    <property type="match status" value="1"/>
</dbReference>
<dbReference type="PROSITE" id="PS50822">
    <property type="entry name" value="PIWI"/>
    <property type="match status" value="1"/>
</dbReference>
<feature type="compositionally biased region" description="Gly residues" evidence="2">
    <location>
        <begin position="150"/>
        <end position="160"/>
    </location>
</feature>
<reference evidence="6 7" key="1">
    <citation type="submission" date="2025-04" db="UniProtKB">
        <authorList>
            <consortium name="RefSeq"/>
        </authorList>
    </citation>
    <scope>IDENTIFICATION</scope>
    <source>
        <tissue evidence="6 7">Total insect</tissue>
    </source>
</reference>
<dbReference type="OrthoDB" id="10252740at2759"/>
<feature type="compositionally biased region" description="Gly residues" evidence="2">
    <location>
        <begin position="81"/>
        <end position="140"/>
    </location>
</feature>
<dbReference type="InterPro" id="IPR014811">
    <property type="entry name" value="ArgoL1"/>
</dbReference>
<feature type="domain" description="PAZ" evidence="3">
    <location>
        <begin position="513"/>
        <end position="628"/>
    </location>
</feature>
<name>A0A6P8YKV3_THRPL</name>
<dbReference type="Pfam" id="PF16486">
    <property type="entry name" value="ArgoN"/>
    <property type="match status" value="1"/>
</dbReference>
<evidence type="ECO:0000259" key="4">
    <source>
        <dbReference type="PROSITE" id="PS50822"/>
    </source>
</evidence>
<feature type="compositionally biased region" description="Low complexity" evidence="2">
    <location>
        <begin position="50"/>
        <end position="80"/>
    </location>
</feature>
<dbReference type="InterPro" id="IPR003165">
    <property type="entry name" value="Piwi"/>
</dbReference>
<dbReference type="RefSeq" id="XP_034237385.1">
    <property type="nucleotide sequence ID" value="XM_034381494.1"/>
</dbReference>
<dbReference type="PANTHER" id="PTHR22891">
    <property type="entry name" value="EUKARYOTIC TRANSLATION INITIATION FACTOR 2C"/>
    <property type="match status" value="1"/>
</dbReference>
<dbReference type="InterPro" id="IPR045246">
    <property type="entry name" value="Piwi_ago-like"/>
</dbReference>
<dbReference type="GeneID" id="117642879"/>
<evidence type="ECO:0000313" key="6">
    <source>
        <dbReference type="RefSeq" id="XP_034237385.1"/>
    </source>
</evidence>
<dbReference type="Proteomes" id="UP000515158">
    <property type="component" value="Unplaced"/>
</dbReference>
<dbReference type="Pfam" id="PF08699">
    <property type="entry name" value="ArgoL1"/>
    <property type="match status" value="1"/>
</dbReference>
<dbReference type="InterPro" id="IPR036085">
    <property type="entry name" value="PAZ_dom_sf"/>
</dbReference>
<comment type="similarity">
    <text evidence="1">Belongs to the argonaute family.</text>
</comment>
<evidence type="ECO:0000256" key="1">
    <source>
        <dbReference type="RuleBase" id="RU361178"/>
    </source>
</evidence>
<dbReference type="RefSeq" id="XP_034237386.1">
    <property type="nucleotide sequence ID" value="XM_034381495.1"/>
</dbReference>
<dbReference type="AlphaFoldDB" id="A0A6P8YKV3"/>
<dbReference type="InterPro" id="IPR003100">
    <property type="entry name" value="PAZ_dom"/>
</dbReference>
<evidence type="ECO:0000256" key="2">
    <source>
        <dbReference type="SAM" id="MobiDB-lite"/>
    </source>
</evidence>
<dbReference type="Pfam" id="PF02170">
    <property type="entry name" value="PAZ"/>
    <property type="match status" value="1"/>
</dbReference>
<dbReference type="InterPro" id="IPR032472">
    <property type="entry name" value="ArgoL2"/>
</dbReference>
<feature type="region of interest" description="Disordered" evidence="2">
    <location>
        <begin position="1"/>
        <end position="316"/>
    </location>
</feature>
<keyword evidence="5" id="KW-1185">Reference proteome</keyword>
<dbReference type="Gene3D" id="3.30.420.10">
    <property type="entry name" value="Ribonuclease H-like superfamily/Ribonuclease H"/>
    <property type="match status" value="1"/>
</dbReference>
<dbReference type="CDD" id="cd02846">
    <property type="entry name" value="PAZ_argonaute_like"/>
    <property type="match status" value="1"/>
</dbReference>
<evidence type="ECO:0000313" key="5">
    <source>
        <dbReference type="Proteomes" id="UP000515158"/>
    </source>
</evidence>
<dbReference type="SUPFAM" id="SSF53098">
    <property type="entry name" value="Ribonuclease H-like"/>
    <property type="match status" value="1"/>
</dbReference>
<sequence length="1125" mass="124761">MGKNRKGKGKGGGQGDEGSGQASKQPSQAPAPQAQQAQQPAQAPQPPQARQPAQAQQAVQAHPHQNPGQGQGQNPVQGRGQQPGQGQGQQPGQGRGGGQQPGQGRGRGQPGQGRGGGQQPGQGQGQQPGLGRGRGQGRGQNPGQVQGQHPGQGGSWGGGHQAPVQQQQVPAQQQGAPWGRGNQPPGQQQQAPAQQQGAPWGRGNQPPAQQQQAPAQQQGAPWGHGNQAPAQQQAAPWGHGQQAHAQQQGVSQAPAPKQGPSPSPQQAQGQHPQPSQPVQRPPSVQRSTPSGPSGDSGKQAGPLVALPQRANCPPDEKLGRKIPLEVNHLLLKMRDPNIKIFHYDVTIDPDKPKRFMRLVMQEMQKRFYPNSYPGFDGRKNLYSKGLLPFGNELHQEVTVPDEERSDKAPKPFKVTIKLARSNISLDGLFAYQKSGASSNIPQDVIQAVDVILRSASARNFIQVGRSFFCPQERPLNLGSGMELWLGFFQSFIMGHKPYINIDVAHKGFPMERPLLDILQEFAPNAKSPSEALQNQYTKSNFEKFIKGLKVEYKIPRIDSSKRTYRVNGLRKNAFDERFELADGRKMCIGEYFEKEKQYKLRFPGLPCIHVGPREKDILVPMELCLLIGGQPTMKKLDENQTSRMVKAAATNVEDRKRKIREAMRRANINASLEVKEFGLSVTDDFTQVSGRILPAPKLAYNKGFVVEPQRGVWRGGPFLQTRHLKKWIIVSTMERFNPDCLKDFSSQLINEGRRSNLIIEKDDPTIFLNDRSPRLKNDLKSTFENLKSNGYDLVVVVISGYNKLIYGQVKQAAEIQVGILTQCVKDQTLYKRLNQPTIHNILLKINAKFNGINQVIADSTKLKCLGRNILVIGADVTHPSPDSKDIPSVAAVTASHDLKGFKYNMKIRLQPPRVEIIQDLQNIVREQLAIYQKETNSLPEHIFFYRDGVSEGQFQQVLHDELRAIQQACDSFKIKSKITFLVVQKRHHTRFFPMNPRDSHDRNGNVPAGTIVDTDITHPTEIDFYLVSHASIQGVARPTKYHVLWDDAKMSENEIQMLTYSLCHLFTRCDRAVSYPAPTYYAHLAASRGRVYLEGQNIVLDNLKREGQKLQTAMNFTNVSPMYFV</sequence>
<dbReference type="Pfam" id="PF02171">
    <property type="entry name" value="Piwi"/>
    <property type="match status" value="1"/>
</dbReference>
<accession>A0A6P8YKV3</accession>
<feature type="compositionally biased region" description="Low complexity" evidence="2">
    <location>
        <begin position="19"/>
        <end position="42"/>
    </location>
</feature>
<dbReference type="Gene3D" id="3.40.50.2300">
    <property type="match status" value="1"/>
</dbReference>
<dbReference type="SMART" id="SM00950">
    <property type="entry name" value="Piwi"/>
    <property type="match status" value="1"/>
</dbReference>
<protein>
    <submittedName>
        <fullName evidence="6 7">Protein argonaute-2-like</fullName>
    </submittedName>
</protein>
<organism evidence="7">
    <name type="scientific">Thrips palmi</name>
    <name type="common">Melon thrips</name>
    <dbReference type="NCBI Taxonomy" id="161013"/>
    <lineage>
        <taxon>Eukaryota</taxon>
        <taxon>Metazoa</taxon>
        <taxon>Ecdysozoa</taxon>
        <taxon>Arthropoda</taxon>
        <taxon>Hexapoda</taxon>
        <taxon>Insecta</taxon>
        <taxon>Pterygota</taxon>
        <taxon>Neoptera</taxon>
        <taxon>Paraneoptera</taxon>
        <taxon>Thysanoptera</taxon>
        <taxon>Terebrantia</taxon>
        <taxon>Thripoidea</taxon>
        <taxon>Thripidae</taxon>
        <taxon>Thrips</taxon>
    </lineage>
</organism>
<dbReference type="GO" id="GO:0034587">
    <property type="term" value="P:piRNA processing"/>
    <property type="evidence" value="ECO:0007669"/>
    <property type="project" value="UniProtKB-ARBA"/>
</dbReference>
<dbReference type="KEGG" id="tpal:117642879"/>
<proteinExistence type="inferred from homology"/>
<dbReference type="InterPro" id="IPR012337">
    <property type="entry name" value="RNaseH-like_sf"/>
</dbReference>
<dbReference type="CDD" id="cd04657">
    <property type="entry name" value="Piwi_ago-like"/>
    <property type="match status" value="1"/>
</dbReference>
<evidence type="ECO:0000259" key="3">
    <source>
        <dbReference type="PROSITE" id="PS50821"/>
    </source>
</evidence>
<dbReference type="SMART" id="SM01163">
    <property type="entry name" value="DUF1785"/>
    <property type="match status" value="1"/>
</dbReference>
<feature type="domain" description="Piwi" evidence="4">
    <location>
        <begin position="793"/>
        <end position="1094"/>
    </location>
</feature>
<feature type="compositionally biased region" description="Low complexity" evidence="2">
    <location>
        <begin position="161"/>
        <end position="256"/>
    </location>
</feature>
<dbReference type="InterPro" id="IPR036397">
    <property type="entry name" value="RNaseH_sf"/>
</dbReference>